<evidence type="ECO:0000256" key="1">
    <source>
        <dbReference type="SAM" id="Phobius"/>
    </source>
</evidence>
<reference evidence="3 4" key="1">
    <citation type="submission" date="2016-11" db="EMBL/GenBank/DDBJ databases">
        <title>Networking in microbes: conjugative elements and plasmids in the genus Alteromonas.</title>
        <authorList>
            <person name="Lopez-Perez M."/>
            <person name="Ramon-Marco N."/>
            <person name="Rodriguez-Valera F."/>
        </authorList>
    </citation>
    <scope>NUCLEOTIDE SEQUENCE [LARGE SCALE GENOMIC DNA]</scope>
    <source>
        <strain evidence="3 4">CP48</strain>
        <plasmid evidence="4">pamcp48-600</plasmid>
    </source>
</reference>
<organism evidence="3 4">
    <name type="scientific">Alteromonas mediterranea</name>
    <dbReference type="NCBI Taxonomy" id="314275"/>
    <lineage>
        <taxon>Bacteria</taxon>
        <taxon>Pseudomonadati</taxon>
        <taxon>Pseudomonadota</taxon>
        <taxon>Gammaproteobacteria</taxon>
        <taxon>Alteromonadales</taxon>
        <taxon>Alteromonadaceae</taxon>
        <taxon>Alteromonas/Salinimonas group</taxon>
        <taxon>Alteromonas</taxon>
    </lineage>
</organism>
<dbReference type="InterPro" id="IPR056464">
    <property type="entry name" value="DotM_C"/>
</dbReference>
<accession>A0AAC9JDY7</accession>
<dbReference type="AlphaFoldDB" id="A0AAC9JDY7"/>
<feature type="transmembrane region" description="Helical" evidence="1">
    <location>
        <begin position="17"/>
        <end position="35"/>
    </location>
</feature>
<evidence type="ECO:0000313" key="4">
    <source>
        <dbReference type="Proteomes" id="UP000182101"/>
    </source>
</evidence>
<name>A0AAC9JDY7_9ALTE</name>
<feature type="transmembrane region" description="Helical" evidence="1">
    <location>
        <begin position="105"/>
        <end position="123"/>
    </location>
</feature>
<dbReference type="EMBL" id="CP018025">
    <property type="protein sequence ID" value="APD91930.1"/>
    <property type="molecule type" value="Genomic_DNA"/>
</dbReference>
<evidence type="ECO:0000313" key="3">
    <source>
        <dbReference type="EMBL" id="APD91930.1"/>
    </source>
</evidence>
<gene>
    <name evidence="3" type="ORF">BM524_18595</name>
</gene>
<keyword evidence="3" id="KW-0614">Plasmid</keyword>
<protein>
    <recommendedName>
        <fullName evidence="2">DotM C-terminal cytoplasmic domain-containing protein</fullName>
    </recommendedName>
</protein>
<keyword evidence="1" id="KW-0472">Membrane</keyword>
<dbReference type="RefSeq" id="WP_071960540.1">
    <property type="nucleotide sequence ID" value="NZ_CP018025.1"/>
</dbReference>
<proteinExistence type="predicted"/>
<feature type="domain" description="DotM C-terminal cytoplasmic" evidence="2">
    <location>
        <begin position="352"/>
        <end position="445"/>
    </location>
</feature>
<dbReference type="Proteomes" id="UP000182101">
    <property type="component" value="Plasmid pAMCP48-600"/>
</dbReference>
<keyword evidence="1" id="KW-1133">Transmembrane helix</keyword>
<keyword evidence="1" id="KW-0812">Transmembrane</keyword>
<dbReference type="Pfam" id="PF23127">
    <property type="entry name" value="DotM_C"/>
    <property type="match status" value="1"/>
</dbReference>
<geneLocation type="plasmid" evidence="4">
    <name>pamcp48-600</name>
</geneLocation>
<evidence type="ECO:0000259" key="2">
    <source>
        <dbReference type="Pfam" id="PF23127"/>
    </source>
</evidence>
<sequence length="491" mass="57517">MAQSDSTELKQQTFEHFAILVGVLVIAILICMFFYQHPWYYTNLYLYKALSLIPESVLKYMFIWSSETDVIHDIHKHLVVHGEHYSDYYTRGGAGYKAQMDINTVTVRLFWVFPVVFLIYRIYKESKRIASPIPPPGGRKRFFGLFGNLFIVKQQAMYAYAESQKEIWPFIKPVVNRMKAMVENPNLDNEWYALAKMPLTWMLDHDLTQKIVTKKVRKIFTRRQKAQFTLVRERAFPVLKENVGPLWEGVDNLDFNYRCVLAVIVPHIFGKTKMSRLINRKLCNLHDSDSSIPSKEREALRRSIEREVNEILELHKSAFEIPYFIDTEFDEPYDPLVSSFEELDSEKDMFDKGEELVKDTLLTHAYVKTVFFSLLEKSWTYGVLASAEMLWIKTVDRQLWYVMSQQGRTSAFVEIVGCWDHYQSEKTFGFRTLMPQVREAFRGLDYELYSTHESYVPHERFDDSAKWDKLVPSFGGAKKTSALSQNAGRTV</sequence>